<evidence type="ECO:0000256" key="7">
    <source>
        <dbReference type="SAM" id="Phobius"/>
    </source>
</evidence>
<dbReference type="OrthoDB" id="1689567at2759"/>
<evidence type="ECO:0000313" key="11">
    <source>
        <dbReference type="EMBL" id="PNR48309.1"/>
    </source>
</evidence>
<evidence type="ECO:0000259" key="8">
    <source>
        <dbReference type="Pfam" id="PF02714"/>
    </source>
</evidence>
<evidence type="ECO:0000256" key="2">
    <source>
        <dbReference type="ARBA" id="ARBA00007779"/>
    </source>
</evidence>
<feature type="transmembrane region" description="Helical" evidence="7">
    <location>
        <begin position="511"/>
        <end position="538"/>
    </location>
</feature>
<feature type="domain" description="CSC1/OSCA1-like 7TM region" evidence="8">
    <location>
        <begin position="368"/>
        <end position="638"/>
    </location>
</feature>
<dbReference type="PANTHER" id="PTHR13018:SF141">
    <property type="entry name" value="OS01G0950900 PROTEIN"/>
    <property type="match status" value="1"/>
</dbReference>
<proteinExistence type="inferred from homology"/>
<accession>A0A2K1K3G0</accession>
<feature type="domain" description="CSC1/OSCA1-like cytosolic" evidence="10">
    <location>
        <begin position="197"/>
        <end position="357"/>
    </location>
</feature>
<gene>
    <name evidence="12" type="primary">LOC112287017</name>
    <name evidence="11" type="ORF">PHYPA_012785</name>
</gene>
<evidence type="ECO:0000259" key="10">
    <source>
        <dbReference type="Pfam" id="PF14703"/>
    </source>
</evidence>
<feature type="transmembrane region" description="Helical" evidence="7">
    <location>
        <begin position="155"/>
        <end position="175"/>
    </location>
</feature>
<evidence type="ECO:0000256" key="3">
    <source>
        <dbReference type="ARBA" id="ARBA00022448"/>
    </source>
</evidence>
<dbReference type="FunCoup" id="A0A2K1K3G0">
    <property type="interactions" value="1908"/>
</dbReference>
<feature type="transmembrane region" description="Helical" evidence="7">
    <location>
        <begin position="6"/>
        <end position="27"/>
    </location>
</feature>
<dbReference type="Gramene" id="Pp3c9_16680V3.1">
    <property type="protein sequence ID" value="Pp3c9_16680V3.1"/>
    <property type="gene ID" value="Pp3c9_16680"/>
</dbReference>
<evidence type="ECO:0000256" key="1">
    <source>
        <dbReference type="ARBA" id="ARBA00004141"/>
    </source>
</evidence>
<comment type="subcellular location">
    <subcellularLocation>
        <location evidence="1">Membrane</location>
        <topology evidence="1">Multi-pass membrane protein</topology>
    </subcellularLocation>
</comment>
<dbReference type="RefSeq" id="XP_024385367.1">
    <property type="nucleotide sequence ID" value="XM_024529599.2"/>
</dbReference>
<keyword evidence="13" id="KW-1185">Reference proteome</keyword>
<feature type="transmembrane region" description="Helical" evidence="7">
    <location>
        <begin position="92"/>
        <end position="115"/>
    </location>
</feature>
<dbReference type="PANTHER" id="PTHR13018">
    <property type="entry name" value="PROBABLE MEMBRANE PROTEIN DUF221-RELATED"/>
    <property type="match status" value="1"/>
</dbReference>
<evidence type="ECO:0000259" key="9">
    <source>
        <dbReference type="Pfam" id="PF13967"/>
    </source>
</evidence>
<evidence type="ECO:0000313" key="12">
    <source>
        <dbReference type="EnsemblPlants" id="Pp3c9_16680V3.1"/>
    </source>
</evidence>
<evidence type="ECO:0000256" key="4">
    <source>
        <dbReference type="ARBA" id="ARBA00022692"/>
    </source>
</evidence>
<dbReference type="GO" id="GO:0005227">
    <property type="term" value="F:calcium-activated cation channel activity"/>
    <property type="evidence" value="ECO:0000318"/>
    <property type="project" value="GO_Central"/>
</dbReference>
<dbReference type="Gramene" id="Pp3c9_16680V3.2">
    <property type="protein sequence ID" value="Pp3c9_16680V3.2"/>
    <property type="gene ID" value="Pp3c9_16680"/>
</dbReference>
<dbReference type="Pfam" id="PF14703">
    <property type="entry name" value="PHM7_cyt"/>
    <property type="match status" value="1"/>
</dbReference>
<keyword evidence="6 7" id="KW-0472">Membrane</keyword>
<feature type="transmembrane region" description="Helical" evidence="7">
    <location>
        <begin position="370"/>
        <end position="393"/>
    </location>
</feature>
<feature type="transmembrane region" description="Helical" evidence="7">
    <location>
        <begin position="465"/>
        <end position="485"/>
    </location>
</feature>
<name>A0A2K1K3G0_PHYPA</name>
<feature type="domain" description="CSC1/OSCA1-like N-terminal transmembrane" evidence="9">
    <location>
        <begin position="6"/>
        <end position="176"/>
    </location>
</feature>
<dbReference type="EnsemblPlants" id="Pp3c9_16680V3.1">
    <property type="protein sequence ID" value="Pp3c9_16680V3.1"/>
    <property type="gene ID" value="Pp3c9_16680"/>
</dbReference>
<evidence type="ECO:0000256" key="5">
    <source>
        <dbReference type="ARBA" id="ARBA00022989"/>
    </source>
</evidence>
<dbReference type="PaxDb" id="3218-PP1S78_98V6.1"/>
<sequence length="739" mass="84824">MEIIYLATSAGINLGLAILFFTLYSVFRKQHANAGVYFTRHLLRERQRMKLTGEEKETFSLENLVPSATWVKRALDPSEEDILKSSGVDAVVFLRVFIFCMRFFMICTIVAFGALAPLNYTDTYLADNPDEKKEHAYGTLEKLTILNISYGSMRLWVHFAVLYIISFSAYALLYIEFKHISKLRLEYLDTVLPQPDQFTVLVQSIPQPENEELSYSDNVDDFFRRFHPIEYLSHHMVYKSGHVTSLLNELEKLKLKIFELKQKPPTERKPRRAGLLGLYGPLVDPVELHMQKLEDVHHQIRQCQMEFRQKKKEIPNAFVTVRSRWGATVTAQTQQSTNPMHWVTQWAPEPRDIDWPNMEIPYDQLFYRRIVSTVLALALTAIYYPIVAAIQLLDNLDNVKKYLPNVIVANVLEIPAISSLVQGYLPALLLALLLYMVPSIFFFLSRIEGHPSVSHQERKASSKMFSLLAGNIFLASVLSGSLLTISETFTEDPKGIPRRLAEAIPTRASFFITYIMTTGWAGMPLEILQSGVLVLNFVKRNTVEKNKPLLDQVLSLPYYRTLPLVLFFVLLGLVYSIVSPLILPFLLIYFTLGYIVYRNQVLNVYEPAYETGGQYWPEIHSRTIGCIVFMQIVFIGMFSLKGLKSASIACIPLPFLTWLFHEHCRQRFLPIFKNFNLESTMKKDSIDDESGRKDEILNSIRDAYMHPALCHVDLNVDQNSKTQRLLPESSAFVEPDIPV</sequence>
<dbReference type="Pfam" id="PF02714">
    <property type="entry name" value="RSN1_7TM"/>
    <property type="match status" value="1"/>
</dbReference>
<dbReference type="KEGG" id="ppp:112287017"/>
<reference evidence="12" key="3">
    <citation type="submission" date="2020-12" db="UniProtKB">
        <authorList>
            <consortium name="EnsemblPlants"/>
        </authorList>
    </citation>
    <scope>IDENTIFICATION</scope>
</reference>
<evidence type="ECO:0000313" key="13">
    <source>
        <dbReference type="Proteomes" id="UP000006727"/>
    </source>
</evidence>
<dbReference type="InterPro" id="IPR003864">
    <property type="entry name" value="CSC1/OSCA1-like_7TM"/>
</dbReference>
<keyword evidence="4 7" id="KW-0812">Transmembrane</keyword>
<reference evidence="11 13" key="1">
    <citation type="journal article" date="2008" name="Science">
        <title>The Physcomitrella genome reveals evolutionary insights into the conquest of land by plants.</title>
        <authorList>
            <person name="Rensing S."/>
            <person name="Lang D."/>
            <person name="Zimmer A."/>
            <person name="Terry A."/>
            <person name="Salamov A."/>
            <person name="Shapiro H."/>
            <person name="Nishiyama T."/>
            <person name="Perroud P.-F."/>
            <person name="Lindquist E."/>
            <person name="Kamisugi Y."/>
            <person name="Tanahashi T."/>
            <person name="Sakakibara K."/>
            <person name="Fujita T."/>
            <person name="Oishi K."/>
            <person name="Shin-I T."/>
            <person name="Kuroki Y."/>
            <person name="Toyoda A."/>
            <person name="Suzuki Y."/>
            <person name="Hashimoto A."/>
            <person name="Yamaguchi K."/>
            <person name="Sugano A."/>
            <person name="Kohara Y."/>
            <person name="Fujiyama A."/>
            <person name="Anterola A."/>
            <person name="Aoki S."/>
            <person name="Ashton N."/>
            <person name="Barbazuk W.B."/>
            <person name="Barker E."/>
            <person name="Bennetzen J."/>
            <person name="Bezanilla M."/>
            <person name="Blankenship R."/>
            <person name="Cho S.H."/>
            <person name="Dutcher S."/>
            <person name="Estelle M."/>
            <person name="Fawcett J.A."/>
            <person name="Gundlach H."/>
            <person name="Hanada K."/>
            <person name="Heyl A."/>
            <person name="Hicks K.A."/>
            <person name="Hugh J."/>
            <person name="Lohr M."/>
            <person name="Mayer K."/>
            <person name="Melkozernov A."/>
            <person name="Murata T."/>
            <person name="Nelson D."/>
            <person name="Pils B."/>
            <person name="Prigge M."/>
            <person name="Reiss B."/>
            <person name="Renner T."/>
            <person name="Rombauts S."/>
            <person name="Rushton P."/>
            <person name="Sanderfoot A."/>
            <person name="Schween G."/>
            <person name="Shiu S.-H."/>
            <person name="Stueber K."/>
            <person name="Theodoulou F.L."/>
            <person name="Tu H."/>
            <person name="Van de Peer Y."/>
            <person name="Verrier P.J."/>
            <person name="Waters E."/>
            <person name="Wood A."/>
            <person name="Yang L."/>
            <person name="Cove D."/>
            <person name="Cuming A."/>
            <person name="Hasebe M."/>
            <person name="Lucas S."/>
            <person name="Mishler D.B."/>
            <person name="Reski R."/>
            <person name="Grigoriev I."/>
            <person name="Quatrano R.S."/>
            <person name="Boore J.L."/>
        </authorList>
    </citation>
    <scope>NUCLEOTIDE SEQUENCE [LARGE SCALE GENOMIC DNA]</scope>
    <source>
        <strain evidence="12 13">cv. Gransden 2004</strain>
    </source>
</reference>
<protein>
    <recommendedName>
        <fullName evidence="14">ERD4-related membrane protein</fullName>
    </recommendedName>
</protein>
<keyword evidence="5 7" id="KW-1133">Transmembrane helix</keyword>
<feature type="transmembrane region" description="Helical" evidence="7">
    <location>
        <begin position="564"/>
        <end position="597"/>
    </location>
</feature>
<dbReference type="AlphaFoldDB" id="A0A2K1K3G0"/>
<dbReference type="GO" id="GO:0005886">
    <property type="term" value="C:plasma membrane"/>
    <property type="evidence" value="ECO:0000318"/>
    <property type="project" value="GO_Central"/>
</dbReference>
<dbReference type="EnsemblPlants" id="Pp3c9_16680V3.2">
    <property type="protein sequence ID" value="Pp3c9_16680V3.2"/>
    <property type="gene ID" value="Pp3c9_16680"/>
</dbReference>
<dbReference type="InterPro" id="IPR045122">
    <property type="entry name" value="Csc1-like"/>
</dbReference>
<dbReference type="Proteomes" id="UP000006727">
    <property type="component" value="Chromosome 9"/>
</dbReference>
<evidence type="ECO:0000256" key="6">
    <source>
        <dbReference type="ARBA" id="ARBA00023136"/>
    </source>
</evidence>
<dbReference type="InterPro" id="IPR027815">
    <property type="entry name" value="CSC1/OSCA1-like_cyt"/>
</dbReference>
<reference evidence="11 13" key="2">
    <citation type="journal article" date="2018" name="Plant J.">
        <title>The Physcomitrella patens chromosome-scale assembly reveals moss genome structure and evolution.</title>
        <authorList>
            <person name="Lang D."/>
            <person name="Ullrich K.K."/>
            <person name="Murat F."/>
            <person name="Fuchs J."/>
            <person name="Jenkins J."/>
            <person name="Haas F.B."/>
            <person name="Piednoel M."/>
            <person name="Gundlach H."/>
            <person name="Van Bel M."/>
            <person name="Meyberg R."/>
            <person name="Vives C."/>
            <person name="Morata J."/>
            <person name="Symeonidi A."/>
            <person name="Hiss M."/>
            <person name="Muchero W."/>
            <person name="Kamisugi Y."/>
            <person name="Saleh O."/>
            <person name="Blanc G."/>
            <person name="Decker E.L."/>
            <person name="van Gessel N."/>
            <person name="Grimwood J."/>
            <person name="Hayes R.D."/>
            <person name="Graham S.W."/>
            <person name="Gunter L.E."/>
            <person name="McDaniel S.F."/>
            <person name="Hoernstein S.N.W."/>
            <person name="Larsson A."/>
            <person name="Li F.W."/>
            <person name="Perroud P.F."/>
            <person name="Phillips J."/>
            <person name="Ranjan P."/>
            <person name="Rokshar D.S."/>
            <person name="Rothfels C.J."/>
            <person name="Schneider L."/>
            <person name="Shu S."/>
            <person name="Stevenson D.W."/>
            <person name="Thummler F."/>
            <person name="Tillich M."/>
            <person name="Villarreal Aguilar J.C."/>
            <person name="Widiez T."/>
            <person name="Wong G.K."/>
            <person name="Wymore A."/>
            <person name="Zhang Y."/>
            <person name="Zimmer A.D."/>
            <person name="Quatrano R.S."/>
            <person name="Mayer K.F.X."/>
            <person name="Goodstein D."/>
            <person name="Casacuberta J.M."/>
            <person name="Vandepoele K."/>
            <person name="Reski R."/>
            <person name="Cuming A.C."/>
            <person name="Tuskan G.A."/>
            <person name="Maumus F."/>
            <person name="Salse J."/>
            <person name="Schmutz J."/>
            <person name="Rensing S.A."/>
        </authorList>
    </citation>
    <scope>NUCLEOTIDE SEQUENCE [LARGE SCALE GENOMIC DNA]</scope>
    <source>
        <strain evidence="12 13">cv. Gransden 2004</strain>
    </source>
</reference>
<dbReference type="OMA" id="TQWITER"/>
<feature type="transmembrane region" description="Helical" evidence="7">
    <location>
        <begin position="424"/>
        <end position="444"/>
    </location>
</feature>
<dbReference type="GeneID" id="112287017"/>
<evidence type="ECO:0008006" key="14">
    <source>
        <dbReference type="Google" id="ProtNLM"/>
    </source>
</evidence>
<dbReference type="Pfam" id="PF13967">
    <property type="entry name" value="RSN1_TM"/>
    <property type="match status" value="1"/>
</dbReference>
<dbReference type="EMBL" id="ABEU02000009">
    <property type="protein sequence ID" value="PNR48309.1"/>
    <property type="molecule type" value="Genomic_DNA"/>
</dbReference>
<feature type="transmembrane region" description="Helical" evidence="7">
    <location>
        <begin position="619"/>
        <end position="638"/>
    </location>
</feature>
<keyword evidence="3" id="KW-0813">Transport</keyword>
<comment type="similarity">
    <text evidence="2">Belongs to the CSC1 (TC 1.A.17) family.</text>
</comment>
<dbReference type="InterPro" id="IPR032880">
    <property type="entry name" value="CSC1/OSCA1-like_N"/>
</dbReference>
<organism evidence="11">
    <name type="scientific">Physcomitrium patens</name>
    <name type="common">Spreading-leaved earth moss</name>
    <name type="synonym">Physcomitrella patens</name>
    <dbReference type="NCBI Taxonomy" id="3218"/>
    <lineage>
        <taxon>Eukaryota</taxon>
        <taxon>Viridiplantae</taxon>
        <taxon>Streptophyta</taxon>
        <taxon>Embryophyta</taxon>
        <taxon>Bryophyta</taxon>
        <taxon>Bryophytina</taxon>
        <taxon>Bryopsida</taxon>
        <taxon>Funariidae</taxon>
        <taxon>Funariales</taxon>
        <taxon>Funariaceae</taxon>
        <taxon>Physcomitrium</taxon>
    </lineage>
</organism>